<dbReference type="OrthoDB" id="630895at2759"/>
<dbReference type="EMBL" id="JACGCM010002614">
    <property type="protein sequence ID" value="KAF6138158.1"/>
    <property type="molecule type" value="Genomic_DNA"/>
</dbReference>
<reference evidence="2 3" key="1">
    <citation type="journal article" date="2020" name="IScience">
        <title>Genome Sequencing of the Endangered Kingdonia uniflora (Circaeasteraceae, Ranunculales) Reveals Potential Mechanisms of Evolutionary Specialization.</title>
        <authorList>
            <person name="Sun Y."/>
            <person name="Deng T."/>
            <person name="Zhang A."/>
            <person name="Moore M.J."/>
            <person name="Landis J.B."/>
            <person name="Lin N."/>
            <person name="Zhang H."/>
            <person name="Zhang X."/>
            <person name="Huang J."/>
            <person name="Zhang X."/>
            <person name="Sun H."/>
            <person name="Wang H."/>
        </authorList>
    </citation>
    <scope>NUCLEOTIDE SEQUENCE [LARGE SCALE GENOMIC DNA]</scope>
    <source>
        <strain evidence="2">TB1705</strain>
        <tissue evidence="2">Leaf</tissue>
    </source>
</reference>
<organism evidence="2 3">
    <name type="scientific">Kingdonia uniflora</name>
    <dbReference type="NCBI Taxonomy" id="39325"/>
    <lineage>
        <taxon>Eukaryota</taxon>
        <taxon>Viridiplantae</taxon>
        <taxon>Streptophyta</taxon>
        <taxon>Embryophyta</taxon>
        <taxon>Tracheophyta</taxon>
        <taxon>Spermatophyta</taxon>
        <taxon>Magnoliopsida</taxon>
        <taxon>Ranunculales</taxon>
        <taxon>Circaeasteraceae</taxon>
        <taxon>Kingdonia</taxon>
    </lineage>
</organism>
<comment type="caution">
    <text evidence="2">The sequence shown here is derived from an EMBL/GenBank/DDBJ whole genome shotgun (WGS) entry which is preliminary data.</text>
</comment>
<keyword evidence="3" id="KW-1185">Reference proteome</keyword>
<dbReference type="AlphaFoldDB" id="A0A7J7L6I0"/>
<accession>A0A7J7L6I0</accession>
<dbReference type="Proteomes" id="UP000541444">
    <property type="component" value="Unassembled WGS sequence"/>
</dbReference>
<dbReference type="InterPro" id="IPR016181">
    <property type="entry name" value="Acyl_CoA_acyltransferase"/>
</dbReference>
<dbReference type="Pfam" id="PF13302">
    <property type="entry name" value="Acetyltransf_3"/>
    <property type="match status" value="1"/>
</dbReference>
<evidence type="ECO:0000259" key="1">
    <source>
        <dbReference type="PROSITE" id="PS51186"/>
    </source>
</evidence>
<dbReference type="PANTHER" id="PTHR46067">
    <property type="entry name" value="ACYL-COA N-ACYLTRANSFERASES (NAT) SUPERFAMILY PROTEIN"/>
    <property type="match status" value="1"/>
</dbReference>
<evidence type="ECO:0000313" key="3">
    <source>
        <dbReference type="Proteomes" id="UP000541444"/>
    </source>
</evidence>
<gene>
    <name evidence="2" type="ORF">GIB67_033572</name>
</gene>
<sequence length="181" mass="20578">MQASATQDDSLPDISLRCLNIDDIDDFMVWATDDHVSHFCRWDTYTSKDDALNYIKNVVIPHPWFMAICLGNKPFGAISVTPFHGEDRCRAELGYVLASKHWGRGIATRAVKMVVGMIFEEWSHLERLEALVHVENVGSQKVLEKAGFVKEGVLRKYVIQKGKARDMVIYSFLSTDPPKFD</sequence>
<dbReference type="SUPFAM" id="SSF55729">
    <property type="entry name" value="Acyl-CoA N-acyltransferases (Nat)"/>
    <property type="match status" value="1"/>
</dbReference>
<dbReference type="PROSITE" id="PS51186">
    <property type="entry name" value="GNAT"/>
    <property type="match status" value="1"/>
</dbReference>
<name>A0A7J7L6I0_9MAGN</name>
<dbReference type="InterPro" id="IPR000182">
    <property type="entry name" value="GNAT_dom"/>
</dbReference>
<protein>
    <recommendedName>
        <fullName evidence="1">N-acetyltransferase domain-containing protein</fullName>
    </recommendedName>
</protein>
<proteinExistence type="predicted"/>
<feature type="domain" description="N-acetyltransferase" evidence="1">
    <location>
        <begin position="14"/>
        <end position="166"/>
    </location>
</feature>
<dbReference type="PANTHER" id="PTHR46067:SF27">
    <property type="entry name" value="ACYL-COA N-ACYLTRANSFERASES (NAT) SUPERFAMILY PROTEIN"/>
    <property type="match status" value="1"/>
</dbReference>
<dbReference type="GO" id="GO:0016747">
    <property type="term" value="F:acyltransferase activity, transferring groups other than amino-acyl groups"/>
    <property type="evidence" value="ECO:0007669"/>
    <property type="project" value="InterPro"/>
</dbReference>
<evidence type="ECO:0000313" key="2">
    <source>
        <dbReference type="EMBL" id="KAF6138158.1"/>
    </source>
</evidence>
<dbReference type="Gene3D" id="3.40.630.30">
    <property type="match status" value="1"/>
</dbReference>